<dbReference type="Pfam" id="PF00196">
    <property type="entry name" value="GerE"/>
    <property type="match status" value="1"/>
</dbReference>
<keyword evidence="6" id="KW-1185">Reference proteome</keyword>
<evidence type="ECO:0000256" key="1">
    <source>
        <dbReference type="ARBA" id="ARBA00022741"/>
    </source>
</evidence>
<dbReference type="InterPro" id="IPR000792">
    <property type="entry name" value="Tscrpt_reg_LuxR_C"/>
</dbReference>
<dbReference type="Gene3D" id="3.40.50.300">
    <property type="entry name" value="P-loop containing nucleotide triphosphate hydrolases"/>
    <property type="match status" value="1"/>
</dbReference>
<dbReference type="SUPFAM" id="SSF48452">
    <property type="entry name" value="TPR-like"/>
    <property type="match status" value="1"/>
</dbReference>
<evidence type="ECO:0000313" key="5">
    <source>
        <dbReference type="EMBL" id="SCF30426.1"/>
    </source>
</evidence>
<dbReference type="Pfam" id="PF13191">
    <property type="entry name" value="AAA_16"/>
    <property type="match status" value="1"/>
</dbReference>
<dbReference type="EMBL" id="FMCV01000016">
    <property type="protein sequence ID" value="SCF30426.1"/>
    <property type="molecule type" value="Genomic_DNA"/>
</dbReference>
<dbReference type="GO" id="GO:0003677">
    <property type="term" value="F:DNA binding"/>
    <property type="evidence" value="ECO:0007669"/>
    <property type="project" value="InterPro"/>
</dbReference>
<proteinExistence type="predicted"/>
<name>A0A1C4ZC61_9ACTN</name>
<dbReference type="AlphaFoldDB" id="A0A1C4ZC61"/>
<dbReference type="PANTHER" id="PTHR16305:SF35">
    <property type="entry name" value="TRANSCRIPTIONAL ACTIVATOR DOMAIN"/>
    <property type="match status" value="1"/>
</dbReference>
<keyword evidence="2" id="KW-0067">ATP-binding</keyword>
<dbReference type="SUPFAM" id="SSF52540">
    <property type="entry name" value="P-loop containing nucleoside triphosphate hydrolases"/>
    <property type="match status" value="1"/>
</dbReference>
<sequence length="952" mass="102236">MELTERSSQLALLERRLADLLRGGAAPTDRPVTVLTGPVGSGKTALAQTFARRACDAGARVVGASASRAERSVPLEVVRQLVRAVPLCAADAPDIRTRLASLLDAGALAWNDADPADAENARLTAAIGRALLELASRGPLVIVVDDIHHADAPSLRCLDYVARRLTGLPVLIVLTEAPRTRPWRADVRAEMLQPARLHRIRLPLLTAEGTFQLLAQRLDIPLARSIAEASHRISGGNPLLVHALADDQAAAPRSADAPAVGESFREAVLSCLYRCDHLVLNAARVLAVTGEPLHGSLLPHLLDARSHPALGAVDKSTSAGLIDEQGLRHPAVTQAVIDGMTAEERVRLHLGAARLLHDDGAPPARIAPHLVGIGELAEPWMAPTLLDAGEQALLDGEVETALRYLRRAHRSGVGECLRARIRSALARAEWRLDPQATIPHLVSVATAIRAGHLGSQQAAGPIQYLLWHGEIDKAVDLVRHLSERADAADPQSMAELLIITGWISTLYPGVVVNRPAPAVAARDPLTLARVKHGLNGALLLSGVLARGDAGVVEEAERTLSTTGPDDEPHMFRVICALIAMIYADQLDLADDWCDRLGRHLATPHHPTPSATLTALRAAVAGRLGDLPRAGKLADEALGQLSPKGWGVVIGIPLAVRIRALTLMDQLDTAAACLQVPVPPATFETPLGLHYLHARGTHALAAGSPEAALADFQLCGQLMQRWQLDFSGLVPWRTESARALLRMGRRQQARKLVRDELTRLRPLHVRYRAAALRVLAATEEGPERIPHLRSAVRLLRQCGDRMELAHNLADLGHAYEQAGDRRQARAAIRSARSLAEECGIPTLWPSALSARGGATGSRAAGAAVVVQGLTDTESRMAILAAQGHTNREIAEKLFLTVSAIEQRMTRIYRKLDVNSRSELAGRLRFDRPGTTVLDPLTRGTDPPGGRPSARRPR</sequence>
<dbReference type="CDD" id="cd06170">
    <property type="entry name" value="LuxR_C_like"/>
    <property type="match status" value="1"/>
</dbReference>
<dbReference type="SUPFAM" id="SSF46894">
    <property type="entry name" value="C-terminal effector domain of the bipartite response regulators"/>
    <property type="match status" value="1"/>
</dbReference>
<accession>A0A1C4ZC61</accession>
<dbReference type="GO" id="GO:0005524">
    <property type="term" value="F:ATP binding"/>
    <property type="evidence" value="ECO:0007669"/>
    <property type="project" value="UniProtKB-KW"/>
</dbReference>
<evidence type="ECO:0000313" key="6">
    <source>
        <dbReference type="Proteomes" id="UP000198551"/>
    </source>
</evidence>
<dbReference type="InterPro" id="IPR027417">
    <property type="entry name" value="P-loop_NTPase"/>
</dbReference>
<dbReference type="GO" id="GO:0005737">
    <property type="term" value="C:cytoplasm"/>
    <property type="evidence" value="ECO:0007669"/>
    <property type="project" value="TreeGrafter"/>
</dbReference>
<evidence type="ECO:0000256" key="3">
    <source>
        <dbReference type="SAM" id="MobiDB-lite"/>
    </source>
</evidence>
<feature type="region of interest" description="Disordered" evidence="3">
    <location>
        <begin position="927"/>
        <end position="952"/>
    </location>
</feature>
<dbReference type="Proteomes" id="UP000198551">
    <property type="component" value="Unassembled WGS sequence"/>
</dbReference>
<dbReference type="GO" id="GO:0006355">
    <property type="term" value="P:regulation of DNA-templated transcription"/>
    <property type="evidence" value="ECO:0007669"/>
    <property type="project" value="InterPro"/>
</dbReference>
<evidence type="ECO:0000256" key="2">
    <source>
        <dbReference type="ARBA" id="ARBA00022840"/>
    </source>
</evidence>
<dbReference type="PANTHER" id="PTHR16305">
    <property type="entry name" value="TESTICULAR SOLUBLE ADENYLYL CYCLASE"/>
    <property type="match status" value="1"/>
</dbReference>
<dbReference type="Gene3D" id="1.10.10.10">
    <property type="entry name" value="Winged helix-like DNA-binding domain superfamily/Winged helix DNA-binding domain"/>
    <property type="match status" value="1"/>
</dbReference>
<keyword evidence="1" id="KW-0547">Nucleotide-binding</keyword>
<dbReference type="Gene3D" id="1.25.40.10">
    <property type="entry name" value="Tetratricopeptide repeat domain"/>
    <property type="match status" value="1"/>
</dbReference>
<dbReference type="InterPro" id="IPR011990">
    <property type="entry name" value="TPR-like_helical_dom_sf"/>
</dbReference>
<gene>
    <name evidence="5" type="ORF">GA0070215_11619</name>
</gene>
<dbReference type="SMART" id="SM00382">
    <property type="entry name" value="AAA"/>
    <property type="match status" value="1"/>
</dbReference>
<dbReference type="InterPro" id="IPR016032">
    <property type="entry name" value="Sig_transdc_resp-reg_C-effctor"/>
</dbReference>
<dbReference type="InterPro" id="IPR003593">
    <property type="entry name" value="AAA+_ATPase"/>
</dbReference>
<dbReference type="RefSeq" id="WP_091048028.1">
    <property type="nucleotide sequence ID" value="NZ_FMCV01000016.1"/>
</dbReference>
<reference evidence="6" key="1">
    <citation type="submission" date="2016-06" db="EMBL/GenBank/DDBJ databases">
        <authorList>
            <person name="Varghese N."/>
        </authorList>
    </citation>
    <scope>NUCLEOTIDE SEQUENCE [LARGE SCALE GENOMIC DNA]</scope>
    <source>
        <strain evidence="6">DSM 45555</strain>
    </source>
</reference>
<protein>
    <submittedName>
        <fullName evidence="5">Regulatory protein, luxR family</fullName>
    </submittedName>
</protein>
<organism evidence="5 6">
    <name type="scientific">Micromonospora marina</name>
    <dbReference type="NCBI Taxonomy" id="307120"/>
    <lineage>
        <taxon>Bacteria</taxon>
        <taxon>Bacillati</taxon>
        <taxon>Actinomycetota</taxon>
        <taxon>Actinomycetes</taxon>
        <taxon>Micromonosporales</taxon>
        <taxon>Micromonosporaceae</taxon>
        <taxon>Micromonospora</taxon>
    </lineage>
</organism>
<dbReference type="InterPro" id="IPR036388">
    <property type="entry name" value="WH-like_DNA-bd_sf"/>
</dbReference>
<dbReference type="GO" id="GO:0004016">
    <property type="term" value="F:adenylate cyclase activity"/>
    <property type="evidence" value="ECO:0007669"/>
    <property type="project" value="TreeGrafter"/>
</dbReference>
<dbReference type="PROSITE" id="PS50043">
    <property type="entry name" value="HTH_LUXR_2"/>
    <property type="match status" value="1"/>
</dbReference>
<feature type="domain" description="HTH luxR-type" evidence="4">
    <location>
        <begin position="861"/>
        <end position="926"/>
    </location>
</feature>
<evidence type="ECO:0000259" key="4">
    <source>
        <dbReference type="PROSITE" id="PS50043"/>
    </source>
</evidence>
<dbReference type="SMART" id="SM00421">
    <property type="entry name" value="HTH_LUXR"/>
    <property type="match status" value="1"/>
</dbReference>
<dbReference type="InterPro" id="IPR041664">
    <property type="entry name" value="AAA_16"/>
</dbReference>